<proteinExistence type="predicted"/>
<evidence type="ECO:0000313" key="3">
    <source>
        <dbReference type="Proteomes" id="UP001500630"/>
    </source>
</evidence>
<dbReference type="InterPro" id="IPR039261">
    <property type="entry name" value="FNR_nucleotide-bd"/>
</dbReference>
<protein>
    <submittedName>
        <fullName evidence="2">Siderophore-interacting protein</fullName>
    </submittedName>
</protein>
<dbReference type="CDD" id="cd06193">
    <property type="entry name" value="siderophore_interacting"/>
    <property type="match status" value="1"/>
</dbReference>
<dbReference type="Proteomes" id="UP001500630">
    <property type="component" value="Unassembled WGS sequence"/>
</dbReference>
<gene>
    <name evidence="2" type="ORF">GCM10022419_051880</name>
</gene>
<reference evidence="3" key="1">
    <citation type="journal article" date="2019" name="Int. J. Syst. Evol. Microbiol.">
        <title>The Global Catalogue of Microorganisms (GCM) 10K type strain sequencing project: providing services to taxonomists for standard genome sequencing and annotation.</title>
        <authorList>
            <consortium name="The Broad Institute Genomics Platform"/>
            <consortium name="The Broad Institute Genome Sequencing Center for Infectious Disease"/>
            <person name="Wu L."/>
            <person name="Ma J."/>
        </authorList>
    </citation>
    <scope>NUCLEOTIDE SEQUENCE [LARGE SCALE GENOMIC DNA]</scope>
    <source>
        <strain evidence="3">JCM 17326</strain>
    </source>
</reference>
<dbReference type="Pfam" id="PF04954">
    <property type="entry name" value="SIP"/>
    <property type="match status" value="1"/>
</dbReference>
<dbReference type="EMBL" id="BAABDQ010000011">
    <property type="protein sequence ID" value="GAA3564836.1"/>
    <property type="molecule type" value="Genomic_DNA"/>
</dbReference>
<dbReference type="Gene3D" id="3.40.50.80">
    <property type="entry name" value="Nucleotide-binding domain of ferredoxin-NADP reductase (FNR) module"/>
    <property type="match status" value="1"/>
</dbReference>
<keyword evidence="3" id="KW-1185">Reference proteome</keyword>
<evidence type="ECO:0000313" key="2">
    <source>
        <dbReference type="EMBL" id="GAA3564836.1"/>
    </source>
</evidence>
<dbReference type="InterPro" id="IPR013113">
    <property type="entry name" value="SIP_FAD-bd"/>
</dbReference>
<dbReference type="Pfam" id="PF08021">
    <property type="entry name" value="FAD_binding_9"/>
    <property type="match status" value="1"/>
</dbReference>
<evidence type="ECO:0000259" key="1">
    <source>
        <dbReference type="PROSITE" id="PS51384"/>
    </source>
</evidence>
<comment type="caution">
    <text evidence="2">The sequence shown here is derived from an EMBL/GenBank/DDBJ whole genome shotgun (WGS) entry which is preliminary data.</text>
</comment>
<dbReference type="PROSITE" id="PS51384">
    <property type="entry name" value="FAD_FR"/>
    <property type="match status" value="1"/>
</dbReference>
<dbReference type="InterPro" id="IPR039374">
    <property type="entry name" value="SIP_fam"/>
</dbReference>
<dbReference type="SUPFAM" id="SSF63380">
    <property type="entry name" value="Riboflavin synthase domain-like"/>
    <property type="match status" value="1"/>
</dbReference>
<dbReference type="PANTHER" id="PTHR30157">
    <property type="entry name" value="FERRIC REDUCTASE, NADPH-DEPENDENT"/>
    <property type="match status" value="1"/>
</dbReference>
<dbReference type="InterPro" id="IPR017938">
    <property type="entry name" value="Riboflavin_synthase-like_b-brl"/>
</dbReference>
<accession>A0ABP6XE40</accession>
<dbReference type="InterPro" id="IPR007037">
    <property type="entry name" value="SIP_rossman_dom"/>
</dbReference>
<sequence length="267" mass="28563">MRMGAQGGTVRMGAQGGTVRMGAQGGKVRKGVARRLLDRMFVGGEVLEVERLTERMRRVRIGGPALAGLAWTPGQHVRLLIEGGGLLGGVLRTYSIWAYDPSWEAMDLIGYDHGGDSPGASWVRNAEPGQEVAFTRPDGGFVLREQAPYHLFAGEETASVAFGAMLRALPPGGVAYGAVEAEGPGGHLDLPRELVRVCRDGASAARSEVLVNAVRELDLPAEPGVAYLAGEARTIQAVRAHLVGERGWSRKDVRTKPFWTPGRKGMD</sequence>
<dbReference type="InterPro" id="IPR017927">
    <property type="entry name" value="FAD-bd_FR_type"/>
</dbReference>
<name>A0ABP6XE40_9ACTN</name>
<dbReference type="PANTHER" id="PTHR30157:SF0">
    <property type="entry name" value="NADPH-DEPENDENT FERRIC-CHELATE REDUCTASE"/>
    <property type="match status" value="1"/>
</dbReference>
<dbReference type="Gene3D" id="2.40.30.10">
    <property type="entry name" value="Translation factors"/>
    <property type="match status" value="1"/>
</dbReference>
<feature type="domain" description="FAD-binding FR-type" evidence="1">
    <location>
        <begin position="39"/>
        <end position="144"/>
    </location>
</feature>
<organism evidence="2 3">
    <name type="scientific">Nonomuraea rosea</name>
    <dbReference type="NCBI Taxonomy" id="638574"/>
    <lineage>
        <taxon>Bacteria</taxon>
        <taxon>Bacillati</taxon>
        <taxon>Actinomycetota</taxon>
        <taxon>Actinomycetes</taxon>
        <taxon>Streptosporangiales</taxon>
        <taxon>Streptosporangiaceae</taxon>
        <taxon>Nonomuraea</taxon>
    </lineage>
</organism>